<evidence type="ECO:0000313" key="4">
    <source>
        <dbReference type="Proteomes" id="UP000281594"/>
    </source>
</evidence>
<keyword evidence="1" id="KW-0560">Oxidoreductase</keyword>
<reference evidence="3 4" key="1">
    <citation type="journal article" date="2018" name="J. Biol. Chem.">
        <title>Discovery of the actinoplanic acid pathway in Streptomyces rapamycinicus reveals a genetically conserved synergism with rapamycin.</title>
        <authorList>
            <person name="Mrak P."/>
            <person name="Krastel P."/>
            <person name="Pivk Lukancic P."/>
            <person name="Tao J."/>
            <person name="Pistorius D."/>
            <person name="Moore C.M."/>
        </authorList>
    </citation>
    <scope>NUCLEOTIDE SEQUENCE [LARGE SCALE GENOMIC DNA]</scope>
    <source>
        <strain evidence="3 4">NRRL 5491</strain>
    </source>
</reference>
<dbReference type="SUPFAM" id="SSF50475">
    <property type="entry name" value="FMN-binding split barrel"/>
    <property type="match status" value="1"/>
</dbReference>
<protein>
    <recommendedName>
        <fullName evidence="2">Flavin reductase like domain-containing protein</fullName>
    </recommendedName>
</protein>
<dbReference type="Gene3D" id="2.30.110.10">
    <property type="entry name" value="Electron Transport, Fmn-binding Protein, Chain A"/>
    <property type="match status" value="1"/>
</dbReference>
<organism evidence="3 4">
    <name type="scientific">Streptomyces rapamycinicus (strain ATCC 29253 / DSM 41530 / NRRL 5491 / AYB-994)</name>
    <name type="common">Streptomyces hygroscopicus (strain ATCC 29253)</name>
    <dbReference type="NCBI Taxonomy" id="1343740"/>
    <lineage>
        <taxon>Bacteria</taxon>
        <taxon>Bacillati</taxon>
        <taxon>Actinomycetota</taxon>
        <taxon>Actinomycetes</taxon>
        <taxon>Kitasatosporales</taxon>
        <taxon>Streptomycetaceae</taxon>
        <taxon>Streptomyces</taxon>
        <taxon>Streptomyces violaceusniger group</taxon>
    </lineage>
</organism>
<dbReference type="AlphaFoldDB" id="A0A3L8R2V7"/>
<dbReference type="Pfam" id="PF01613">
    <property type="entry name" value="Flavin_Reduct"/>
    <property type="match status" value="1"/>
</dbReference>
<sequence length="218" mass="23236">MALFTGVVYAAMGARFVFPEIKHGTKSSFASHWLMRARSSTTLPPELPTRGTMVDQFQELDPAAFRSALAQFPSGVTIVTTRSEAGTLHGFTASSFAALSLDPPLILVCLDRGADCFPVFMAAKHFVVNIVTDAHADLALKFATKGENKFADGNFELDEAGNPLLPDAAAVISCELEQAVPGGDHVILIGRVRDARTGAGKPVTWYRGGFLPLGERAA</sequence>
<feature type="domain" description="Flavin reductase like" evidence="2">
    <location>
        <begin position="69"/>
        <end position="212"/>
    </location>
</feature>
<comment type="caution">
    <text evidence="3">The sequence shown here is derived from an EMBL/GenBank/DDBJ whole genome shotgun (WGS) entry which is preliminary data.</text>
</comment>
<dbReference type="InterPro" id="IPR050268">
    <property type="entry name" value="NADH-dep_flavin_reductase"/>
</dbReference>
<dbReference type="STRING" id="1343740.M271_12030"/>
<dbReference type="PANTHER" id="PTHR30466:SF1">
    <property type="entry name" value="FMN REDUCTASE (NADH) RUTF"/>
    <property type="match status" value="1"/>
</dbReference>
<evidence type="ECO:0000259" key="2">
    <source>
        <dbReference type="SMART" id="SM00903"/>
    </source>
</evidence>
<accession>A0A3L8R2V7</accession>
<dbReference type="InterPro" id="IPR012349">
    <property type="entry name" value="Split_barrel_FMN-bd"/>
</dbReference>
<name>A0A3L8R2V7_STRRN</name>
<dbReference type="EMBL" id="QYCY01000002">
    <property type="protein sequence ID" value="RLV73860.1"/>
    <property type="molecule type" value="Genomic_DNA"/>
</dbReference>
<proteinExistence type="predicted"/>
<gene>
    <name evidence="3" type="ORF">D3C57_131580</name>
</gene>
<evidence type="ECO:0000256" key="1">
    <source>
        <dbReference type="ARBA" id="ARBA00023002"/>
    </source>
</evidence>
<dbReference type="Proteomes" id="UP000281594">
    <property type="component" value="Unassembled WGS sequence"/>
</dbReference>
<dbReference type="PANTHER" id="PTHR30466">
    <property type="entry name" value="FLAVIN REDUCTASE"/>
    <property type="match status" value="1"/>
</dbReference>
<dbReference type="SMART" id="SM00903">
    <property type="entry name" value="Flavin_Reduct"/>
    <property type="match status" value="1"/>
</dbReference>
<dbReference type="GO" id="GO:0010181">
    <property type="term" value="F:FMN binding"/>
    <property type="evidence" value="ECO:0007669"/>
    <property type="project" value="InterPro"/>
</dbReference>
<dbReference type="GO" id="GO:0042602">
    <property type="term" value="F:riboflavin reductase (NADPH) activity"/>
    <property type="evidence" value="ECO:0007669"/>
    <property type="project" value="TreeGrafter"/>
</dbReference>
<dbReference type="InterPro" id="IPR002563">
    <property type="entry name" value="Flavin_Rdtase-like_dom"/>
</dbReference>
<evidence type="ECO:0000313" key="3">
    <source>
        <dbReference type="EMBL" id="RLV73860.1"/>
    </source>
</evidence>